<dbReference type="InterPro" id="IPR020472">
    <property type="entry name" value="WD40_PAC1"/>
</dbReference>
<dbReference type="PROSITE" id="PS50082">
    <property type="entry name" value="WD_REPEATS_2"/>
    <property type="match status" value="5"/>
</dbReference>
<dbReference type="InterPro" id="IPR050459">
    <property type="entry name" value="WD_repeat_RBAP46/RBAP48/MSI1"/>
</dbReference>
<dbReference type="PRINTS" id="PR00320">
    <property type="entry name" value="GPROTEINBRPT"/>
</dbReference>
<dbReference type="AlphaFoldDB" id="A0A0G4E8C9"/>
<evidence type="ECO:0000256" key="6">
    <source>
        <dbReference type="PROSITE-ProRule" id="PRU00221"/>
    </source>
</evidence>
<dbReference type="InterPro" id="IPR059104">
    <property type="entry name" value="Beta-prop_EIPR1-like"/>
</dbReference>
<dbReference type="SMART" id="SM00320">
    <property type="entry name" value="WD40"/>
    <property type="match status" value="6"/>
</dbReference>
<keyword evidence="3" id="KW-0677">Repeat</keyword>
<dbReference type="Pfam" id="PF23609">
    <property type="entry name" value="Beta-prop_EIPR1"/>
    <property type="match status" value="1"/>
</dbReference>
<dbReference type="SUPFAM" id="SSF50978">
    <property type="entry name" value="WD40 repeat-like"/>
    <property type="match status" value="1"/>
</dbReference>
<dbReference type="InterPro" id="IPR015943">
    <property type="entry name" value="WD40/YVTN_repeat-like_dom_sf"/>
</dbReference>
<feature type="repeat" description="WD" evidence="6">
    <location>
        <begin position="393"/>
        <end position="428"/>
    </location>
</feature>
<dbReference type="InterPro" id="IPR036322">
    <property type="entry name" value="WD40_repeat_dom_sf"/>
</dbReference>
<gene>
    <name evidence="9" type="ORF">Vbra_6703</name>
</gene>
<dbReference type="OMA" id="PHEEGCL"/>
<dbReference type="InterPro" id="IPR019775">
    <property type="entry name" value="WD40_repeat_CS"/>
</dbReference>
<dbReference type="PROSITE" id="PS50294">
    <property type="entry name" value="WD_REPEATS_REGION"/>
    <property type="match status" value="4"/>
</dbReference>
<dbReference type="EMBL" id="CDMY01000033">
    <property type="protein sequence ID" value="CEL91949.1"/>
    <property type="molecule type" value="Genomic_DNA"/>
</dbReference>
<accession>A0A0G4E8C9</accession>
<keyword evidence="5" id="KW-0539">Nucleus</keyword>
<dbReference type="GO" id="GO:0005634">
    <property type="term" value="C:nucleus"/>
    <property type="evidence" value="ECO:0007669"/>
    <property type="project" value="UniProtKB-SubCell"/>
</dbReference>
<organism evidence="9 10">
    <name type="scientific">Vitrella brassicaformis (strain CCMP3155)</name>
    <dbReference type="NCBI Taxonomy" id="1169540"/>
    <lineage>
        <taxon>Eukaryota</taxon>
        <taxon>Sar</taxon>
        <taxon>Alveolata</taxon>
        <taxon>Colpodellida</taxon>
        <taxon>Vitrellaceae</taxon>
        <taxon>Vitrella</taxon>
    </lineage>
</organism>
<dbReference type="PhylomeDB" id="A0A0G4E8C9"/>
<comment type="subcellular location">
    <subcellularLocation>
        <location evidence="1">Nucleus</location>
    </subcellularLocation>
</comment>
<feature type="domain" description="EIPR1-like beta-propeller" evidence="8">
    <location>
        <begin position="251"/>
        <end position="368"/>
    </location>
</feature>
<keyword evidence="4" id="KW-0156">Chromatin regulator</keyword>
<protein>
    <submittedName>
        <fullName evidence="9">Uncharacterized protein</fullName>
    </submittedName>
</protein>
<evidence type="ECO:0000256" key="5">
    <source>
        <dbReference type="ARBA" id="ARBA00023242"/>
    </source>
</evidence>
<dbReference type="PANTHER" id="PTHR22850">
    <property type="entry name" value="WD40 REPEAT FAMILY"/>
    <property type="match status" value="1"/>
</dbReference>
<dbReference type="GO" id="GO:0006325">
    <property type="term" value="P:chromatin organization"/>
    <property type="evidence" value="ECO:0007669"/>
    <property type="project" value="UniProtKB-KW"/>
</dbReference>
<evidence type="ECO:0000256" key="1">
    <source>
        <dbReference type="ARBA" id="ARBA00004123"/>
    </source>
</evidence>
<feature type="repeat" description="WD" evidence="6">
    <location>
        <begin position="246"/>
        <end position="288"/>
    </location>
</feature>
<dbReference type="Pfam" id="PF00400">
    <property type="entry name" value="WD40"/>
    <property type="match status" value="2"/>
</dbReference>
<dbReference type="Proteomes" id="UP000041254">
    <property type="component" value="Unassembled WGS sequence"/>
</dbReference>
<reference evidence="9 10" key="1">
    <citation type="submission" date="2014-11" db="EMBL/GenBank/DDBJ databases">
        <authorList>
            <person name="Zhu J."/>
            <person name="Qi W."/>
            <person name="Song R."/>
        </authorList>
    </citation>
    <scope>NUCLEOTIDE SEQUENCE [LARGE SCALE GENOMIC DNA]</scope>
</reference>
<evidence type="ECO:0000256" key="2">
    <source>
        <dbReference type="ARBA" id="ARBA00022574"/>
    </source>
</evidence>
<keyword evidence="10" id="KW-1185">Reference proteome</keyword>
<evidence type="ECO:0000256" key="4">
    <source>
        <dbReference type="ARBA" id="ARBA00022853"/>
    </source>
</evidence>
<dbReference type="Pfam" id="PF12265">
    <property type="entry name" value="CAF1C_H4-bd"/>
    <property type="match status" value="1"/>
</dbReference>
<evidence type="ECO:0000259" key="8">
    <source>
        <dbReference type="Pfam" id="PF23609"/>
    </source>
</evidence>
<feature type="repeat" description="WD" evidence="6">
    <location>
        <begin position="336"/>
        <end position="371"/>
    </location>
</feature>
<dbReference type="OrthoDB" id="427795at2759"/>
<name>A0A0G4E8C9_VITBC</name>
<feature type="domain" description="Histone-binding protein RBBP4-like N-terminal" evidence="7">
    <location>
        <begin position="23"/>
        <end position="94"/>
    </location>
</feature>
<dbReference type="InParanoid" id="A0A0G4E8C9"/>
<evidence type="ECO:0000259" key="7">
    <source>
        <dbReference type="Pfam" id="PF12265"/>
    </source>
</evidence>
<dbReference type="PROSITE" id="PS00678">
    <property type="entry name" value="WD_REPEATS_1"/>
    <property type="match status" value="3"/>
</dbReference>
<sequence length="459" mass="50407">MAEKEDMMMDDGPDEVDEKLINEDYKIWKKNTPFLYDVVITTALEWPSLSVDCITGGGQSPAGADYTIQKMVLGTHTAGDEQNYLLVSEVRLPKEDAEIDVRKYETHGDYGGFGVSGEGPKFTILARINHPSEVNRALHMPQDPFKIATKTTQGDVLLFDYSKHQSTPKDNTVCPQKTLKGHRKEGWGLAWNPFRKGYLLSGAEDARICVWDVEGGGTAASAAAASGGNASGAGPAAGVCEPVATFTGHANAVEDVAWSHANEHLFGSCSDDKKLMIWDMRTDNKEKPAHVVEAHQGEVNSLTFNAYSPFLIATGGTDHKVNIWDMRKLANRLHTMESHRGDILRVHFAPFNETILGSASADRRVNIWDLSRIGEEQSQQDAEDGPPELLFVHGGHTSKVSDFSWNPNEGCEWVVASVAEDNILQIWQPAESIYLDDDDEVMDQPHTEEQAAAAAAEVE</sequence>
<dbReference type="VEuPathDB" id="CryptoDB:Vbra_6703"/>
<evidence type="ECO:0000313" key="10">
    <source>
        <dbReference type="Proteomes" id="UP000041254"/>
    </source>
</evidence>
<dbReference type="Gene3D" id="2.130.10.10">
    <property type="entry name" value="YVTN repeat-like/Quinoprotein amine dehydrogenase"/>
    <property type="match status" value="1"/>
</dbReference>
<evidence type="ECO:0000313" key="9">
    <source>
        <dbReference type="EMBL" id="CEL91949.1"/>
    </source>
</evidence>
<feature type="repeat" description="WD" evidence="6">
    <location>
        <begin position="179"/>
        <end position="221"/>
    </location>
</feature>
<keyword evidence="2 6" id="KW-0853">WD repeat</keyword>
<dbReference type="STRING" id="1169540.A0A0G4E8C9"/>
<feature type="repeat" description="WD" evidence="6">
    <location>
        <begin position="292"/>
        <end position="327"/>
    </location>
</feature>
<proteinExistence type="predicted"/>
<dbReference type="InterPro" id="IPR001680">
    <property type="entry name" value="WD40_rpt"/>
</dbReference>
<evidence type="ECO:0000256" key="3">
    <source>
        <dbReference type="ARBA" id="ARBA00022737"/>
    </source>
</evidence>
<dbReference type="InterPro" id="IPR022052">
    <property type="entry name" value="Histone-bd_RBBP4-like_N"/>
</dbReference>